<dbReference type="SUPFAM" id="SSF55486">
    <property type="entry name" value="Metalloproteases ('zincins'), catalytic domain"/>
    <property type="match status" value="1"/>
</dbReference>
<evidence type="ECO:0000256" key="4">
    <source>
        <dbReference type="ARBA" id="ARBA00022729"/>
    </source>
</evidence>
<feature type="chain" id="PRO_5045119169" description="Por secretion system C-terminal sorting domain-containing protein" evidence="10">
    <location>
        <begin position="21"/>
        <end position="745"/>
    </location>
</feature>
<evidence type="ECO:0000256" key="1">
    <source>
        <dbReference type="ARBA" id="ARBA00008721"/>
    </source>
</evidence>
<dbReference type="EMBL" id="CAXJIO010000014">
    <property type="protein sequence ID" value="CAL2103794.1"/>
    <property type="molecule type" value="Genomic_DNA"/>
</dbReference>
<comment type="caution">
    <text evidence="13">The sequence shown here is derived from an EMBL/GenBank/DDBJ whole genome shotgun (WGS) entry which is preliminary data.</text>
</comment>
<evidence type="ECO:0000256" key="10">
    <source>
        <dbReference type="SAM" id="SignalP"/>
    </source>
</evidence>
<evidence type="ECO:0000259" key="11">
    <source>
        <dbReference type="Pfam" id="PF05572"/>
    </source>
</evidence>
<dbReference type="PANTHER" id="PTHR47466">
    <property type="match status" value="1"/>
</dbReference>
<evidence type="ECO:0000256" key="7">
    <source>
        <dbReference type="ARBA" id="ARBA00023049"/>
    </source>
</evidence>
<comment type="similarity">
    <text evidence="1">Belongs to the peptidase M43B family.</text>
</comment>
<gene>
    <name evidence="13" type="ORF">T190423A01A_50042</name>
</gene>
<keyword evidence="3" id="KW-0479">Metal-binding</keyword>
<feature type="domain" description="Peptidase M43 pregnancy-associated plasma-A" evidence="11">
    <location>
        <begin position="166"/>
        <end position="308"/>
    </location>
</feature>
<dbReference type="Proteomes" id="UP001497527">
    <property type="component" value="Unassembled WGS sequence"/>
</dbReference>
<evidence type="ECO:0000256" key="5">
    <source>
        <dbReference type="ARBA" id="ARBA00022801"/>
    </source>
</evidence>
<dbReference type="NCBIfam" id="TIGR04183">
    <property type="entry name" value="Por_Secre_tail"/>
    <property type="match status" value="1"/>
</dbReference>
<evidence type="ECO:0000259" key="12">
    <source>
        <dbReference type="Pfam" id="PF18962"/>
    </source>
</evidence>
<dbReference type="Pfam" id="PF05572">
    <property type="entry name" value="Peptidase_M43"/>
    <property type="match status" value="1"/>
</dbReference>
<evidence type="ECO:0000256" key="8">
    <source>
        <dbReference type="ARBA" id="ARBA00023157"/>
    </source>
</evidence>
<evidence type="ECO:0008006" key="15">
    <source>
        <dbReference type="Google" id="ProtNLM"/>
    </source>
</evidence>
<evidence type="ECO:0000256" key="6">
    <source>
        <dbReference type="ARBA" id="ARBA00022833"/>
    </source>
</evidence>
<keyword evidence="2" id="KW-0645">Protease</keyword>
<keyword evidence="14" id="KW-1185">Reference proteome</keyword>
<dbReference type="Pfam" id="PF18962">
    <property type="entry name" value="Por_Secre_tail"/>
    <property type="match status" value="1"/>
</dbReference>
<name>A0ABM9PEA3_9FLAO</name>
<dbReference type="RefSeq" id="WP_348718262.1">
    <property type="nucleotide sequence ID" value="NZ_CAXJIO010000014.1"/>
</dbReference>
<keyword evidence="7" id="KW-0482">Metalloprotease</keyword>
<evidence type="ECO:0000256" key="9">
    <source>
        <dbReference type="SAM" id="MobiDB-lite"/>
    </source>
</evidence>
<dbReference type="InterPro" id="IPR026444">
    <property type="entry name" value="Secre_tail"/>
</dbReference>
<dbReference type="PANTHER" id="PTHR47466:SF1">
    <property type="entry name" value="METALLOPROTEASE MEP1 (AFU_ORTHOLOGUE AFUA_1G07730)-RELATED"/>
    <property type="match status" value="1"/>
</dbReference>
<evidence type="ECO:0000313" key="14">
    <source>
        <dbReference type="Proteomes" id="UP001497527"/>
    </source>
</evidence>
<proteinExistence type="inferred from homology"/>
<sequence>MRKITLFFLSLIFVSSTLLSQEKRNCHSMNNLEYRQSLDPTLKERMDEIESFTRKKVKQLENLQGKINGQIITIPVVIHVIYSNSQENISMAQIQSQIDVLNEDFRRTNSDATNKWSQAADTQIEFQLATVDPNGNATTGVTRKSSTRTSWGTNDAMKKSSQGGVDPWNAGEYLNMWVCNIGGGILGYAQFPGGSASTDGVVMSPQYFGSSDKGSGFYLSAPFDKGRTTTHEVGHFLNLRHIWGDGGCSVDDFVSDTPTSDAANYGCATGHNSCGSEDMVENYMDYSDDSCMNLFTTGQKNRMRAVLESGGSRRSLALSDKFGGGSTPTCSDGIQNGDETGIDCGGSSCAPCQTSCTDNEVTFSLTFDNYASETSWTITNASGSTVASGSGYGSGNNGTTITENLCLPDGCYTFTINDSYGDGICCSYGNGSYSITDASGSLASGGSFGSSESKQFCVGGSAPPTCSDGIQNGDETGVDCGGSSCAPCDNGGGNTVLHEGNFESGWDGWSDGGSDCYRYSGSRSSEGSYSIRIRDNSGTASAMTSETFNLSSFNQVEVSFEFYAYSMENNEDFWLRYYNGSSWSTLKAWSRGTDFNNNTFYSATVTINASDVNFANNAQFRFQCDASGNADHVYIDKVKITGIGSGARNTGGDTLVAIRSLDTTREGGTLDEEFAIYPNPVKGNTLFVKTLERSNADYRIINMLGQVVKKGRLSKQIDVGNLQSGVYLFEINEIDEKITRKFVKK</sequence>
<organism evidence="13 14">
    <name type="scientific">Tenacibaculum polynesiense</name>
    <dbReference type="NCBI Taxonomy" id="3137857"/>
    <lineage>
        <taxon>Bacteria</taxon>
        <taxon>Pseudomonadati</taxon>
        <taxon>Bacteroidota</taxon>
        <taxon>Flavobacteriia</taxon>
        <taxon>Flavobacteriales</taxon>
        <taxon>Flavobacteriaceae</taxon>
        <taxon>Tenacibaculum</taxon>
    </lineage>
</organism>
<keyword evidence="6" id="KW-0862">Zinc</keyword>
<evidence type="ECO:0000256" key="2">
    <source>
        <dbReference type="ARBA" id="ARBA00022670"/>
    </source>
</evidence>
<dbReference type="InterPro" id="IPR024079">
    <property type="entry name" value="MetalloPept_cat_dom_sf"/>
</dbReference>
<keyword evidence="8" id="KW-1015">Disulfide bond</keyword>
<dbReference type="InterPro" id="IPR008754">
    <property type="entry name" value="Peptidase_M43"/>
</dbReference>
<keyword evidence="4 10" id="KW-0732">Signal</keyword>
<dbReference type="Gene3D" id="3.40.390.10">
    <property type="entry name" value="Collagenase (Catalytic Domain)"/>
    <property type="match status" value="1"/>
</dbReference>
<protein>
    <recommendedName>
        <fullName evidence="15">Por secretion system C-terminal sorting domain-containing protein</fullName>
    </recommendedName>
</protein>
<evidence type="ECO:0000313" key="13">
    <source>
        <dbReference type="EMBL" id="CAL2103794.1"/>
    </source>
</evidence>
<accession>A0ABM9PEA3</accession>
<evidence type="ECO:0000256" key="3">
    <source>
        <dbReference type="ARBA" id="ARBA00022723"/>
    </source>
</evidence>
<feature type="region of interest" description="Disordered" evidence="9">
    <location>
        <begin position="135"/>
        <end position="163"/>
    </location>
</feature>
<keyword evidence="5" id="KW-0378">Hydrolase</keyword>
<dbReference type="CDD" id="cd04275">
    <property type="entry name" value="ZnMc_pappalysin_like"/>
    <property type="match status" value="1"/>
</dbReference>
<feature type="signal peptide" evidence="10">
    <location>
        <begin position="1"/>
        <end position="20"/>
    </location>
</feature>
<feature type="domain" description="Secretion system C-terminal sorting" evidence="12">
    <location>
        <begin position="676"/>
        <end position="743"/>
    </location>
</feature>
<reference evidence="13 14" key="1">
    <citation type="submission" date="2024-05" db="EMBL/GenBank/DDBJ databases">
        <authorList>
            <person name="Duchaud E."/>
        </authorList>
    </citation>
    <scope>NUCLEOTIDE SEQUENCE [LARGE SCALE GENOMIC DNA]</scope>
    <source>
        <strain evidence="13">Ena-SAMPLE-TAB-13-05-2024-13:56:06:370-140308</strain>
    </source>
</reference>